<comment type="caution">
    <text evidence="2">The sequence shown here is derived from an EMBL/GenBank/DDBJ whole genome shotgun (WGS) entry which is preliminary data.</text>
</comment>
<dbReference type="EMBL" id="JARBHB010000001">
    <property type="protein sequence ID" value="KAJ8898525.1"/>
    <property type="molecule type" value="Genomic_DNA"/>
</dbReference>
<proteinExistence type="predicted"/>
<sequence>MEQRRNERVGKWEILEKIARHVSQTWKSGNFSVENGTRLAYYTTAAPRMFRSLLTLQERNFAVLSEIRSLGAAVTERLPRSPPTKADRVQSPAWSPDFRMWESCQTMPLVGRFTRGSPVSPPFYSSAAPYTPQSSSSALKTLLGLPGGRRKAATTCSVVQPQREAATVSRSGGEHQQAASGSRDRLWLSLLPSGSRQSRPGSDILYALYFRCFLTSQSPCQLQKYYGAMASLVIGAELCPRLVCQRSAAQTCCAGCSKSQAPSGDPALQYMSAQITSAQASFLSLLHSNDYCYGKEAQATRQAAKGDISTDTCVLSTTDPTHTGYFNGCGRISYAVVMLELRLMAVTLRNSCQENIDVQNILKQSQCLSHLASIIYSEAQASVPHYLMPRPGCPRPTTRARITCYRLSENVRVRITTTPLLPGFSHVGIVPDDAARCWIFPGFSRFPPSIPALLHSHLASPTSALKTSMLRAAQIYSLTLVRIFRGPQDQTPKLVQAGTCTAPTLAVKPVYNRHYLNGIAMQDHGTLIYKACVLLCVAHLHRTNERRACGKPSSDMIAGRENEGMSEAGGKSATASIRAVKSATGRLDCWTGCVSERQMMTTDKLNVTALKIKVLRAGEGEVRHGESPKCKAGRNGRTQRKPAGQRHRPTRFPGAENPEATPWGLEPSSPWCDVSSVATEPAAVVGLCIMKRSVARQEEADRDIAGSCWAEVARAKEQLPPHVLCSSSSKCISHASVGYLPLACTYLLSVCAWARPLHELKGSRQGEPFSIPFGVAPGCKNRAGRCRRDFLRGLPFPPPFHSGAALYSPRITLIGSGDLNFESRPNNFTRPKLKVK</sequence>
<name>A0ABQ9IQE6_9NEOP</name>
<reference evidence="2 3" key="1">
    <citation type="submission" date="2023-02" db="EMBL/GenBank/DDBJ databases">
        <title>LHISI_Scaffold_Assembly.</title>
        <authorList>
            <person name="Stuart O.P."/>
            <person name="Cleave R."/>
            <person name="Magrath M.J.L."/>
            <person name="Mikheyev A.S."/>
        </authorList>
    </citation>
    <scope>NUCLEOTIDE SEQUENCE [LARGE SCALE GENOMIC DNA]</scope>
    <source>
        <strain evidence="2">Daus_M_001</strain>
        <tissue evidence="2">Leg muscle</tissue>
    </source>
</reference>
<feature type="region of interest" description="Disordered" evidence="1">
    <location>
        <begin position="623"/>
        <end position="662"/>
    </location>
</feature>
<accession>A0ABQ9IQE6</accession>
<evidence type="ECO:0000256" key="1">
    <source>
        <dbReference type="SAM" id="MobiDB-lite"/>
    </source>
</evidence>
<feature type="compositionally biased region" description="Basic residues" evidence="1">
    <location>
        <begin position="631"/>
        <end position="650"/>
    </location>
</feature>
<evidence type="ECO:0000313" key="3">
    <source>
        <dbReference type="Proteomes" id="UP001159363"/>
    </source>
</evidence>
<gene>
    <name evidence="2" type="ORF">PR048_003885</name>
</gene>
<keyword evidence="3" id="KW-1185">Reference proteome</keyword>
<organism evidence="2 3">
    <name type="scientific">Dryococelus australis</name>
    <dbReference type="NCBI Taxonomy" id="614101"/>
    <lineage>
        <taxon>Eukaryota</taxon>
        <taxon>Metazoa</taxon>
        <taxon>Ecdysozoa</taxon>
        <taxon>Arthropoda</taxon>
        <taxon>Hexapoda</taxon>
        <taxon>Insecta</taxon>
        <taxon>Pterygota</taxon>
        <taxon>Neoptera</taxon>
        <taxon>Polyneoptera</taxon>
        <taxon>Phasmatodea</taxon>
        <taxon>Verophasmatodea</taxon>
        <taxon>Anareolatae</taxon>
        <taxon>Phasmatidae</taxon>
        <taxon>Eurycanthinae</taxon>
        <taxon>Dryococelus</taxon>
    </lineage>
</organism>
<dbReference type="Proteomes" id="UP001159363">
    <property type="component" value="Chromosome 1"/>
</dbReference>
<evidence type="ECO:0000313" key="2">
    <source>
        <dbReference type="EMBL" id="KAJ8898525.1"/>
    </source>
</evidence>
<protein>
    <submittedName>
        <fullName evidence="2">Uncharacterized protein</fullName>
    </submittedName>
</protein>